<gene>
    <name evidence="1" type="ORF">ECRASSUSDP1_LOCUS18994</name>
</gene>
<keyword evidence="2" id="KW-1185">Reference proteome</keyword>
<dbReference type="AlphaFoldDB" id="A0AAD1XR53"/>
<dbReference type="EMBL" id="CAMPGE010019257">
    <property type="protein sequence ID" value="CAI2377606.1"/>
    <property type="molecule type" value="Genomic_DNA"/>
</dbReference>
<protein>
    <submittedName>
        <fullName evidence="1">Uncharacterized protein</fullName>
    </submittedName>
</protein>
<comment type="caution">
    <text evidence="1">The sequence shown here is derived from an EMBL/GenBank/DDBJ whole genome shotgun (WGS) entry which is preliminary data.</text>
</comment>
<reference evidence="1" key="1">
    <citation type="submission" date="2023-07" db="EMBL/GenBank/DDBJ databases">
        <authorList>
            <consortium name="AG Swart"/>
            <person name="Singh M."/>
            <person name="Singh A."/>
            <person name="Seah K."/>
            <person name="Emmerich C."/>
        </authorList>
    </citation>
    <scope>NUCLEOTIDE SEQUENCE</scope>
    <source>
        <strain evidence="1">DP1</strain>
    </source>
</reference>
<evidence type="ECO:0000313" key="1">
    <source>
        <dbReference type="EMBL" id="CAI2377606.1"/>
    </source>
</evidence>
<organism evidence="1 2">
    <name type="scientific">Euplotes crassus</name>
    <dbReference type="NCBI Taxonomy" id="5936"/>
    <lineage>
        <taxon>Eukaryota</taxon>
        <taxon>Sar</taxon>
        <taxon>Alveolata</taxon>
        <taxon>Ciliophora</taxon>
        <taxon>Intramacronucleata</taxon>
        <taxon>Spirotrichea</taxon>
        <taxon>Hypotrichia</taxon>
        <taxon>Euplotida</taxon>
        <taxon>Euplotidae</taxon>
        <taxon>Moneuplotes</taxon>
    </lineage>
</organism>
<sequence length="264" mass="31491">MKSYRKKQLQILKAEKALAFDSTERAESGYLSRSKQSRSYFLKIVNYGQKEEFTRVFNKNFNYYINKNSTTKSKLNLIVFIRRKTTLLDQRTLADKFTSFKPERLQIRKLSYFKGKFFDIKCLFPPIIRVVQKSVKKLSMNRLSFTSNQLSVLFANISQCQSVDLEDCMLDTFKIKHRQKEKYCLKSLRVFSCIDKKEDEILQTHEIFYLVLKWMSYPKLLKKLEEFTYSGKECEVLDLFVSNMKDDLGICDIKFNLEYKFAEY</sequence>
<name>A0AAD1XR53_EUPCR</name>
<accession>A0AAD1XR53</accession>
<proteinExistence type="predicted"/>
<dbReference type="Proteomes" id="UP001295684">
    <property type="component" value="Unassembled WGS sequence"/>
</dbReference>
<evidence type="ECO:0000313" key="2">
    <source>
        <dbReference type="Proteomes" id="UP001295684"/>
    </source>
</evidence>